<keyword evidence="3" id="KW-1185">Reference proteome</keyword>
<reference evidence="2 3" key="1">
    <citation type="submission" date="2020-08" db="EMBL/GenBank/DDBJ databases">
        <title>Genome public.</title>
        <authorList>
            <person name="Liu C."/>
            <person name="Sun Q."/>
        </authorList>
    </citation>
    <scope>NUCLEOTIDE SEQUENCE [LARGE SCALE GENOMIC DNA]</scope>
    <source>
        <strain evidence="2 3">NSJ-46</strain>
    </source>
</reference>
<organism evidence="2 3">
    <name type="scientific">Jingyaoa shaoxingensis</name>
    <dbReference type="NCBI Taxonomy" id="2763671"/>
    <lineage>
        <taxon>Bacteria</taxon>
        <taxon>Bacillati</taxon>
        <taxon>Bacillota</taxon>
        <taxon>Clostridia</taxon>
        <taxon>Lachnospirales</taxon>
        <taxon>Lachnospiraceae</taxon>
        <taxon>Jingyaoa</taxon>
    </lineage>
</organism>
<sequence length="218" mass="24576">MKNLLSGFIGKKNFWPRLFIALLAVLSMGVTLSFLIQVNLGTDPCTLMNRAVAAKLHMSLGNWQALMNIILLVIVLIFGATNFGFGSLFNMFLIGYTIDFCTWLWNRILPMEMFQLWSVRIGVLIPAIILFVLSAALYMDVDMGTAPYDAIPYLISVRLPNVPFRTIRIAFDLIVTLIGWILGETPGVVTVLMVLMLGPVISWMGEWLAKHFELFREL</sequence>
<feature type="transmembrane region" description="Helical" evidence="1">
    <location>
        <begin position="87"/>
        <end position="105"/>
    </location>
</feature>
<comment type="caution">
    <text evidence="2">The sequence shown here is derived from an EMBL/GenBank/DDBJ whole genome shotgun (WGS) entry which is preliminary data.</text>
</comment>
<dbReference type="InterPro" id="IPR038750">
    <property type="entry name" value="YczE/YyaS-like"/>
</dbReference>
<feature type="transmembrane region" description="Helical" evidence="1">
    <location>
        <begin position="20"/>
        <end position="40"/>
    </location>
</feature>
<dbReference type="Pfam" id="PF19700">
    <property type="entry name" value="DUF6198"/>
    <property type="match status" value="1"/>
</dbReference>
<evidence type="ECO:0008006" key="4">
    <source>
        <dbReference type="Google" id="ProtNLM"/>
    </source>
</evidence>
<evidence type="ECO:0000313" key="2">
    <source>
        <dbReference type="EMBL" id="MBC8573910.1"/>
    </source>
</evidence>
<evidence type="ECO:0000313" key="3">
    <source>
        <dbReference type="Proteomes" id="UP000657421"/>
    </source>
</evidence>
<keyword evidence="1" id="KW-0812">Transmembrane</keyword>
<dbReference type="Proteomes" id="UP000657421">
    <property type="component" value="Unassembled WGS sequence"/>
</dbReference>
<dbReference type="PANTHER" id="PTHR40078">
    <property type="entry name" value="INTEGRAL MEMBRANE PROTEIN-RELATED"/>
    <property type="match status" value="1"/>
</dbReference>
<feature type="transmembrane region" description="Helical" evidence="1">
    <location>
        <begin position="60"/>
        <end position="80"/>
    </location>
</feature>
<protein>
    <recommendedName>
        <fullName evidence="4">Integral membrane protein</fullName>
    </recommendedName>
</protein>
<accession>A0ABR7NCJ8</accession>
<proteinExistence type="predicted"/>
<dbReference type="EMBL" id="JACRSZ010000013">
    <property type="protein sequence ID" value="MBC8573910.1"/>
    <property type="molecule type" value="Genomic_DNA"/>
</dbReference>
<dbReference type="PANTHER" id="PTHR40078:SF1">
    <property type="entry name" value="INTEGRAL MEMBRANE PROTEIN"/>
    <property type="match status" value="1"/>
</dbReference>
<keyword evidence="1" id="KW-1133">Transmembrane helix</keyword>
<gene>
    <name evidence="2" type="ORF">H8716_12565</name>
</gene>
<name>A0ABR7NCJ8_9FIRM</name>
<feature type="transmembrane region" description="Helical" evidence="1">
    <location>
        <begin position="117"/>
        <end position="141"/>
    </location>
</feature>
<evidence type="ECO:0000256" key="1">
    <source>
        <dbReference type="SAM" id="Phobius"/>
    </source>
</evidence>
<keyword evidence="1" id="KW-0472">Membrane</keyword>